<feature type="transmembrane region" description="Helical" evidence="2">
    <location>
        <begin position="92"/>
        <end position="112"/>
    </location>
</feature>
<dbReference type="Proteomes" id="UP001500058">
    <property type="component" value="Unassembled WGS sequence"/>
</dbReference>
<gene>
    <name evidence="3" type="ORF">GCM10010420_26760</name>
</gene>
<keyword evidence="2" id="KW-0472">Membrane</keyword>
<accession>A0ABP5VFC4</accession>
<feature type="region of interest" description="Disordered" evidence="1">
    <location>
        <begin position="1"/>
        <end position="51"/>
    </location>
</feature>
<dbReference type="RefSeq" id="WP_344631188.1">
    <property type="nucleotide sequence ID" value="NZ_BAAATJ010000010.1"/>
</dbReference>
<name>A0ABP5VFC4_9ACTN</name>
<proteinExistence type="predicted"/>
<evidence type="ECO:0000313" key="4">
    <source>
        <dbReference type="Proteomes" id="UP001500058"/>
    </source>
</evidence>
<evidence type="ECO:0000256" key="1">
    <source>
        <dbReference type="SAM" id="MobiDB-lite"/>
    </source>
</evidence>
<evidence type="ECO:0000256" key="2">
    <source>
        <dbReference type="SAM" id="Phobius"/>
    </source>
</evidence>
<reference evidence="4" key="1">
    <citation type="journal article" date="2019" name="Int. J. Syst. Evol. Microbiol.">
        <title>The Global Catalogue of Microorganisms (GCM) 10K type strain sequencing project: providing services to taxonomists for standard genome sequencing and annotation.</title>
        <authorList>
            <consortium name="The Broad Institute Genomics Platform"/>
            <consortium name="The Broad Institute Genome Sequencing Center for Infectious Disease"/>
            <person name="Wu L."/>
            <person name="Ma J."/>
        </authorList>
    </citation>
    <scope>NUCLEOTIDE SEQUENCE [LARGE SCALE GENOMIC DNA]</scope>
    <source>
        <strain evidence="4">JCM 6921</strain>
    </source>
</reference>
<organism evidence="3 4">
    <name type="scientific">Streptomyces glaucosporus</name>
    <dbReference type="NCBI Taxonomy" id="284044"/>
    <lineage>
        <taxon>Bacteria</taxon>
        <taxon>Bacillati</taxon>
        <taxon>Actinomycetota</taxon>
        <taxon>Actinomycetes</taxon>
        <taxon>Kitasatosporales</taxon>
        <taxon>Streptomycetaceae</taxon>
        <taxon>Streptomyces</taxon>
    </lineage>
</organism>
<feature type="compositionally biased region" description="Gly residues" evidence="1">
    <location>
        <begin position="127"/>
        <end position="137"/>
    </location>
</feature>
<keyword evidence="4" id="KW-1185">Reference proteome</keyword>
<sequence>MRIDDPWYDAFASGRDGRPEDPAGTVPERPGAGPEDRTGARAAPSGRTARRRRRFALPAAVAFLVWCPAYAVTATAAPDLMGRPLGGGPLTVGFLAGLAQFSAVSLLARAYVRHTRPRRRVGDPSGESGGGRSGAVR</sequence>
<dbReference type="PANTHER" id="PTHR38441:SF1">
    <property type="entry name" value="MEMBRANE PROTEIN"/>
    <property type="match status" value="1"/>
</dbReference>
<evidence type="ECO:0008006" key="5">
    <source>
        <dbReference type="Google" id="ProtNLM"/>
    </source>
</evidence>
<keyword evidence="2" id="KW-0812">Transmembrane</keyword>
<evidence type="ECO:0000313" key="3">
    <source>
        <dbReference type="EMBL" id="GAA2399054.1"/>
    </source>
</evidence>
<dbReference type="PANTHER" id="PTHR38441">
    <property type="entry name" value="INTEGRAL MEMBRANE PROTEIN-RELATED"/>
    <property type="match status" value="1"/>
</dbReference>
<feature type="region of interest" description="Disordered" evidence="1">
    <location>
        <begin position="117"/>
        <end position="137"/>
    </location>
</feature>
<protein>
    <recommendedName>
        <fullName evidence="5">DUF485 domain-containing protein</fullName>
    </recommendedName>
</protein>
<feature type="transmembrane region" description="Helical" evidence="2">
    <location>
        <begin position="55"/>
        <end position="72"/>
    </location>
</feature>
<keyword evidence="2" id="KW-1133">Transmembrane helix</keyword>
<dbReference type="Pfam" id="PF04341">
    <property type="entry name" value="DUF485"/>
    <property type="match status" value="1"/>
</dbReference>
<dbReference type="EMBL" id="BAAATJ010000010">
    <property type="protein sequence ID" value="GAA2399054.1"/>
    <property type="molecule type" value="Genomic_DNA"/>
</dbReference>
<comment type="caution">
    <text evidence="3">The sequence shown here is derived from an EMBL/GenBank/DDBJ whole genome shotgun (WGS) entry which is preliminary data.</text>
</comment>
<dbReference type="InterPro" id="IPR007436">
    <property type="entry name" value="DUF485"/>
</dbReference>